<evidence type="ECO:0000256" key="1">
    <source>
        <dbReference type="SAM" id="MobiDB-lite"/>
    </source>
</evidence>
<dbReference type="InterPro" id="IPR016024">
    <property type="entry name" value="ARM-type_fold"/>
</dbReference>
<protein>
    <submittedName>
        <fullName evidence="2">Uncharacterized protein</fullName>
    </submittedName>
</protein>
<organism evidence="2 3">
    <name type="scientific">Blattamonas nauphoetae</name>
    <dbReference type="NCBI Taxonomy" id="2049346"/>
    <lineage>
        <taxon>Eukaryota</taxon>
        <taxon>Metamonada</taxon>
        <taxon>Preaxostyla</taxon>
        <taxon>Oxymonadida</taxon>
        <taxon>Blattamonas</taxon>
    </lineage>
</organism>
<proteinExistence type="predicted"/>
<accession>A0ABQ9Y8C5</accession>
<comment type="caution">
    <text evidence="2">The sequence shown here is derived from an EMBL/GenBank/DDBJ whole genome shotgun (WGS) entry which is preliminary data.</text>
</comment>
<dbReference type="EMBL" id="JARBJD010000025">
    <property type="protein sequence ID" value="KAK2960013.1"/>
    <property type="molecule type" value="Genomic_DNA"/>
</dbReference>
<evidence type="ECO:0000313" key="2">
    <source>
        <dbReference type="EMBL" id="KAK2960013.1"/>
    </source>
</evidence>
<dbReference type="SUPFAM" id="SSF48371">
    <property type="entry name" value="ARM repeat"/>
    <property type="match status" value="1"/>
</dbReference>
<gene>
    <name evidence="2" type="ORF">BLNAU_4896</name>
</gene>
<dbReference type="Proteomes" id="UP001281761">
    <property type="component" value="Unassembled WGS sequence"/>
</dbReference>
<sequence>MHQRFVNFEGSDSEDILNPRDDHPIQLRSSRRNKLSQQNPLDTPRPSIFHHIFELSTSLEKEDDVSLLSILSSIMVQTETSDDDDEVVTVILQTNVLEKLLGIVFSHEDEAVLMAVYSLLARLTSVSTAVVSRIMVPAFLSKSLSRISTVNDGLTLQVLHVLYQAALTEDDFGRFEVKSDVTSHLLQYLRACQPSSVGRNERSCCGTLELEESRKWTVSMCLLLLTALIKVSFPDDLKEEVVTACVPYFPSRDRHVQLLALKYARHFVSDSENEYFLQFPLPNNQMNPEDTTWIPVIDYLVDLVKEKRMDFDQNVRVFHVFRRVCADIREQLGHPERASCPEIFDDWDDSSDLRGAFIFFRGTGTATEATMKVIEYLQAIISRLPLKSMVELMRCVYLLASMPTEHQFVLIRSEMLQLAWNHRGNLNTKAANYLVHSFKRLLSPNNESSHTVATALLEQFTNESFVMELDRMCDNKYPTLRKCYCRLRTSIHASITEATFLEEPSAFLSFDRRSKMSLEDKATLYRSLISLIRTNCEFDDALQDRAAQFLRILEPRWSDNDLSVNLISTLVPSPDGSPSGFIESIITLLSSPRTTIVAAALSFLFKAFTAVPPVDRCRLVESDLIRNVLATVQPHTLPISRNNTIIAHLIKIIEIFASLTFPYYLDQLDITTAVDQSNHREMIFQKVVFPSSQFVTFLISNRYSFNDVIFHYFMSLMCKFIKICPYHRPTLEFILTSPIVMAFSSCLSFVEDDQTLWVSVSNMNESLEDWKKQSSEVVQSGKRAMQALFSVGFEDTLEQMLKHHKDEDKCEELVIMCHSISRKLGLNVEFTEEHSSDVGNALIGGADEQILRSPPIVQKWSALLAISERLLVYLVGMGCAPHSRHCTATHDLFELKHGINHEFSIPNPSFVDA</sequence>
<evidence type="ECO:0000313" key="3">
    <source>
        <dbReference type="Proteomes" id="UP001281761"/>
    </source>
</evidence>
<keyword evidence="3" id="KW-1185">Reference proteome</keyword>
<feature type="region of interest" description="Disordered" evidence="1">
    <location>
        <begin position="1"/>
        <end position="43"/>
    </location>
</feature>
<name>A0ABQ9Y8C5_9EUKA</name>
<reference evidence="2 3" key="1">
    <citation type="journal article" date="2022" name="bioRxiv">
        <title>Genomics of Preaxostyla Flagellates Illuminates Evolutionary Transitions and the Path Towards Mitochondrial Loss.</title>
        <authorList>
            <person name="Novak L.V.F."/>
            <person name="Treitli S.C."/>
            <person name="Pyrih J."/>
            <person name="Halakuc P."/>
            <person name="Pipaliya S.V."/>
            <person name="Vacek V."/>
            <person name="Brzon O."/>
            <person name="Soukal P."/>
            <person name="Eme L."/>
            <person name="Dacks J.B."/>
            <person name="Karnkowska A."/>
            <person name="Elias M."/>
            <person name="Hampl V."/>
        </authorList>
    </citation>
    <scope>NUCLEOTIDE SEQUENCE [LARGE SCALE GENOMIC DNA]</scope>
    <source>
        <strain evidence="2">NAU3</strain>
        <tissue evidence="2">Gut</tissue>
    </source>
</reference>